<comment type="subcellular location">
    <subcellularLocation>
        <location evidence="9">Secreted</location>
    </subcellularLocation>
</comment>
<evidence type="ECO:0000256" key="3">
    <source>
        <dbReference type="ARBA" id="ARBA00022723"/>
    </source>
</evidence>
<evidence type="ECO:0000256" key="5">
    <source>
        <dbReference type="ARBA" id="ARBA00022801"/>
    </source>
</evidence>
<keyword evidence="9" id="KW-0964">Secreted</keyword>
<accession>A0A848LE08</accession>
<dbReference type="EMBL" id="JABBJJ010000073">
    <property type="protein sequence ID" value="NMO16624.1"/>
    <property type="molecule type" value="Genomic_DNA"/>
</dbReference>
<sequence>MIRTRILAALLALPPTAHGMGGEQDGVPFLIRGRLGAADPALAGFGSADVHRAIQASLPNIASVFRLRAEDLVVSRIRVDEEGFTHIRYHQTKNGLPVRGEELIIHLDAAGNIVMANGTARDGEPGAPSKARIAAHAARTAALRDTVGRDLDIDGEPQLVYLRAGEGQKLTLAYEVVVTGEGDGRPIRDHVFVDATTGAIAGRVGDIHSAMSRAVYSADNGTTLPGTLRRGEGGAATGDPHVDKNHDLLGYAYNCFQSAFNRDSYDNAGAPLTSTVHYGVKSLQAYWDGSQLVFGDGYGDDLNVTYGPPSRDPDMVVHELTHAVTSTESNLIYANESGALSESLSDIFAAACESWSNGWASSSGVWIIGDDFVSPGYPGRGLRDMAGPTYSYYPERYVGTDDYGGVHANSGIVSLAFKLLSTGGRHPYSKTVTLVPAVGVEKAARIFYKASTDLFTASTTIAQAKTYTAQAASLLGYTTADVDAVNLAWEAVGVGWAKPPPSCTLLTNGVARTGISGAQGSTKYFCFDVPAGRRSTFRVYGGEGGLDMYARIGTAPTTDSYHCVKPYSGHDSATCEIAAQPTHQRIYLMLRGHESYFNVTLRASYSSVPAN</sequence>
<evidence type="ECO:0000256" key="9">
    <source>
        <dbReference type="RuleBase" id="RU366073"/>
    </source>
</evidence>
<comment type="similarity">
    <text evidence="1 9">Belongs to the peptidase M4 family.</text>
</comment>
<dbReference type="Gene3D" id="3.10.170.10">
    <property type="match status" value="1"/>
</dbReference>
<evidence type="ECO:0000256" key="2">
    <source>
        <dbReference type="ARBA" id="ARBA00022670"/>
    </source>
</evidence>
<dbReference type="Gene3D" id="3.10.450.490">
    <property type="match status" value="1"/>
</dbReference>
<comment type="function">
    <text evidence="9">Extracellular zinc metalloprotease.</text>
</comment>
<dbReference type="PANTHER" id="PTHR33794">
    <property type="entry name" value="BACILLOLYSIN"/>
    <property type="match status" value="1"/>
</dbReference>
<feature type="domain" description="Peptidase M4" evidence="10">
    <location>
        <begin position="248"/>
        <end position="326"/>
    </location>
</feature>
<dbReference type="InterPro" id="IPR050728">
    <property type="entry name" value="Zinc_Metalloprotease_M4"/>
</dbReference>
<evidence type="ECO:0000259" key="10">
    <source>
        <dbReference type="Pfam" id="PF01447"/>
    </source>
</evidence>
<evidence type="ECO:0000256" key="1">
    <source>
        <dbReference type="ARBA" id="ARBA00009388"/>
    </source>
</evidence>
<feature type="active site" description="Proton donor" evidence="8">
    <location>
        <position position="407"/>
    </location>
</feature>
<keyword evidence="7 9" id="KW-0482">Metalloprotease</keyword>
<feature type="domain" description="FTP" evidence="12">
    <location>
        <begin position="70"/>
        <end position="119"/>
    </location>
</feature>
<dbReference type="Gene3D" id="1.10.390.10">
    <property type="entry name" value="Neutral Protease Domain 2"/>
    <property type="match status" value="1"/>
</dbReference>
<feature type="chain" id="PRO_5033099657" description="Neutral metalloproteinase" evidence="9">
    <location>
        <begin position="20"/>
        <end position="611"/>
    </location>
</feature>
<dbReference type="InterPro" id="IPR027268">
    <property type="entry name" value="Peptidase_M4/M1_CTD_sf"/>
</dbReference>
<dbReference type="InterPro" id="IPR001570">
    <property type="entry name" value="Peptidase_M4_C_domain"/>
</dbReference>
<evidence type="ECO:0000259" key="12">
    <source>
        <dbReference type="Pfam" id="PF07504"/>
    </source>
</evidence>
<keyword evidence="6 9" id="KW-0862">Zinc</keyword>
<dbReference type="PANTHER" id="PTHR33794:SF1">
    <property type="entry name" value="BACILLOLYSIN"/>
    <property type="match status" value="1"/>
</dbReference>
<comment type="cofactor">
    <cofactor evidence="9">
        <name>Zn(2+)</name>
        <dbReference type="ChEBI" id="CHEBI:29105"/>
    </cofactor>
</comment>
<evidence type="ECO:0000259" key="11">
    <source>
        <dbReference type="Pfam" id="PF02868"/>
    </source>
</evidence>
<dbReference type="GO" id="GO:0004222">
    <property type="term" value="F:metalloendopeptidase activity"/>
    <property type="evidence" value="ECO:0007669"/>
    <property type="project" value="UniProtKB-UniRule"/>
</dbReference>
<evidence type="ECO:0000256" key="8">
    <source>
        <dbReference type="PIRSR" id="PIRSR623612-1"/>
    </source>
</evidence>
<evidence type="ECO:0000256" key="7">
    <source>
        <dbReference type="ARBA" id="ARBA00023049"/>
    </source>
</evidence>
<name>A0A848LE08_9BACT</name>
<dbReference type="Pfam" id="PF02868">
    <property type="entry name" value="Peptidase_M4_C"/>
    <property type="match status" value="1"/>
</dbReference>
<dbReference type="Pfam" id="PF07504">
    <property type="entry name" value="FTP"/>
    <property type="match status" value="1"/>
</dbReference>
<dbReference type="Pfam" id="PF01447">
    <property type="entry name" value="Peptidase_M4"/>
    <property type="match status" value="1"/>
</dbReference>
<keyword evidence="3" id="KW-0479">Metal-binding</keyword>
<dbReference type="CDD" id="cd09597">
    <property type="entry name" value="M4_TLP"/>
    <property type="match status" value="1"/>
</dbReference>
<comment type="caution">
    <text evidence="13">The sequence shown here is derived from an EMBL/GenBank/DDBJ whole genome shotgun (WGS) entry which is preliminary data.</text>
</comment>
<dbReference type="GO" id="GO:0046872">
    <property type="term" value="F:metal ion binding"/>
    <property type="evidence" value="ECO:0007669"/>
    <property type="project" value="UniProtKB-UniRule"/>
</dbReference>
<dbReference type="AlphaFoldDB" id="A0A848LE08"/>
<dbReference type="GO" id="GO:0005576">
    <property type="term" value="C:extracellular region"/>
    <property type="evidence" value="ECO:0007669"/>
    <property type="project" value="UniProtKB-SubCell"/>
</dbReference>
<dbReference type="SUPFAM" id="SSF55486">
    <property type="entry name" value="Metalloproteases ('zincins'), catalytic domain"/>
    <property type="match status" value="1"/>
</dbReference>
<dbReference type="Gene3D" id="2.60.120.380">
    <property type="match status" value="1"/>
</dbReference>
<evidence type="ECO:0000256" key="6">
    <source>
        <dbReference type="ARBA" id="ARBA00022833"/>
    </source>
</evidence>
<protein>
    <recommendedName>
        <fullName evidence="9">Neutral metalloproteinase</fullName>
        <ecNumber evidence="9">3.4.24.-</ecNumber>
    </recommendedName>
</protein>
<evidence type="ECO:0000256" key="4">
    <source>
        <dbReference type="ARBA" id="ARBA00022729"/>
    </source>
</evidence>
<dbReference type="EC" id="3.4.24.-" evidence="9"/>
<dbReference type="InterPro" id="IPR011096">
    <property type="entry name" value="FTP_domain"/>
</dbReference>
<keyword evidence="5 9" id="KW-0378">Hydrolase</keyword>
<evidence type="ECO:0000313" key="13">
    <source>
        <dbReference type="EMBL" id="NMO16624.1"/>
    </source>
</evidence>
<dbReference type="Proteomes" id="UP000518300">
    <property type="component" value="Unassembled WGS sequence"/>
</dbReference>
<reference evidence="13 14" key="1">
    <citation type="submission" date="2020-04" db="EMBL/GenBank/DDBJ databases">
        <title>Draft genome of Pyxidicoccus fallax type strain.</title>
        <authorList>
            <person name="Whitworth D.E."/>
        </authorList>
    </citation>
    <scope>NUCLEOTIDE SEQUENCE [LARGE SCALE GENOMIC DNA]</scope>
    <source>
        <strain evidence="13 14">DSM 14698</strain>
    </source>
</reference>
<dbReference type="RefSeq" id="WP_169345913.1">
    <property type="nucleotide sequence ID" value="NZ_JABBJJ010000073.1"/>
</dbReference>
<proteinExistence type="inferred from homology"/>
<feature type="active site" evidence="8">
    <location>
        <position position="319"/>
    </location>
</feature>
<dbReference type="GO" id="GO:0006508">
    <property type="term" value="P:proteolysis"/>
    <property type="evidence" value="ECO:0007669"/>
    <property type="project" value="UniProtKB-KW"/>
</dbReference>
<feature type="signal peptide" evidence="9">
    <location>
        <begin position="1"/>
        <end position="19"/>
    </location>
</feature>
<organism evidence="13 14">
    <name type="scientific">Pyxidicoccus fallax</name>
    <dbReference type="NCBI Taxonomy" id="394095"/>
    <lineage>
        <taxon>Bacteria</taxon>
        <taxon>Pseudomonadati</taxon>
        <taxon>Myxococcota</taxon>
        <taxon>Myxococcia</taxon>
        <taxon>Myxococcales</taxon>
        <taxon>Cystobacterineae</taxon>
        <taxon>Myxococcaceae</taxon>
        <taxon>Pyxidicoccus</taxon>
    </lineage>
</organism>
<dbReference type="PRINTS" id="PR00730">
    <property type="entry name" value="THERMOLYSIN"/>
</dbReference>
<dbReference type="InterPro" id="IPR023612">
    <property type="entry name" value="Peptidase_M4"/>
</dbReference>
<keyword evidence="14" id="KW-1185">Reference proteome</keyword>
<keyword evidence="4 9" id="KW-0732">Signal</keyword>
<feature type="domain" description="Peptidase M4 C-terminal" evidence="11">
    <location>
        <begin position="329"/>
        <end position="494"/>
    </location>
</feature>
<keyword evidence="2 9" id="KW-0645">Protease</keyword>
<gene>
    <name evidence="13" type="ORF">HG543_17420</name>
</gene>
<evidence type="ECO:0000313" key="14">
    <source>
        <dbReference type="Proteomes" id="UP000518300"/>
    </source>
</evidence>
<dbReference type="InterPro" id="IPR013856">
    <property type="entry name" value="Peptidase_M4_domain"/>
</dbReference>